<accession>A0A9N7UJA6</accession>
<dbReference type="AlphaFoldDB" id="A0A9N7UJA6"/>
<keyword evidence="2" id="KW-1185">Reference proteome</keyword>
<sequence length="68" mass="7625">MGELLLLPANASKSPSLAFGLNITSEKGSRSFSRRPVSVTSLIYRLSHRLMHDTRVKQNLERTMLIVV</sequence>
<dbReference type="EMBL" id="CADEAL010001369">
    <property type="protein sequence ID" value="CAB1431770.1"/>
    <property type="molecule type" value="Genomic_DNA"/>
</dbReference>
<gene>
    <name evidence="1" type="ORF">PLEPLA_LOCUS19827</name>
</gene>
<name>A0A9N7UJA6_PLEPL</name>
<organism evidence="1 2">
    <name type="scientific">Pleuronectes platessa</name>
    <name type="common">European plaice</name>
    <dbReference type="NCBI Taxonomy" id="8262"/>
    <lineage>
        <taxon>Eukaryota</taxon>
        <taxon>Metazoa</taxon>
        <taxon>Chordata</taxon>
        <taxon>Craniata</taxon>
        <taxon>Vertebrata</taxon>
        <taxon>Euteleostomi</taxon>
        <taxon>Actinopterygii</taxon>
        <taxon>Neopterygii</taxon>
        <taxon>Teleostei</taxon>
        <taxon>Neoteleostei</taxon>
        <taxon>Acanthomorphata</taxon>
        <taxon>Carangaria</taxon>
        <taxon>Pleuronectiformes</taxon>
        <taxon>Pleuronectoidei</taxon>
        <taxon>Pleuronectidae</taxon>
        <taxon>Pleuronectes</taxon>
    </lineage>
</organism>
<proteinExistence type="predicted"/>
<evidence type="ECO:0000313" key="2">
    <source>
        <dbReference type="Proteomes" id="UP001153269"/>
    </source>
</evidence>
<reference evidence="1" key="1">
    <citation type="submission" date="2020-03" db="EMBL/GenBank/DDBJ databases">
        <authorList>
            <person name="Weist P."/>
        </authorList>
    </citation>
    <scope>NUCLEOTIDE SEQUENCE</scope>
</reference>
<dbReference type="Proteomes" id="UP001153269">
    <property type="component" value="Unassembled WGS sequence"/>
</dbReference>
<comment type="caution">
    <text evidence="1">The sequence shown here is derived from an EMBL/GenBank/DDBJ whole genome shotgun (WGS) entry which is preliminary data.</text>
</comment>
<protein>
    <submittedName>
        <fullName evidence="1">Uncharacterized protein</fullName>
    </submittedName>
</protein>
<evidence type="ECO:0000313" key="1">
    <source>
        <dbReference type="EMBL" id="CAB1431770.1"/>
    </source>
</evidence>